<dbReference type="Proteomes" id="UP000076925">
    <property type="component" value="Unassembled WGS sequence"/>
</dbReference>
<dbReference type="EMBL" id="ANNX02000026">
    <property type="protein sequence ID" value="KYC40716.1"/>
    <property type="molecule type" value="Genomic_DNA"/>
</dbReference>
<gene>
    <name evidence="1" type="ORF">WA1_24045</name>
</gene>
<sequence>MPKNSLFKEVPWEDCVDVKDVKNILGKGFSESTIKRWIYEGKLLQGKHFYRMPGKTGRIKVSITMLKKFIEEENS</sequence>
<proteinExistence type="predicted"/>
<evidence type="ECO:0000313" key="1">
    <source>
        <dbReference type="EMBL" id="KYC40716.1"/>
    </source>
</evidence>
<organism evidence="1 2">
    <name type="scientific">Scytonema hofmannii PCC 7110</name>
    <dbReference type="NCBI Taxonomy" id="128403"/>
    <lineage>
        <taxon>Bacteria</taxon>
        <taxon>Bacillati</taxon>
        <taxon>Cyanobacteriota</taxon>
        <taxon>Cyanophyceae</taxon>
        <taxon>Nostocales</taxon>
        <taxon>Scytonemataceae</taxon>
        <taxon>Scytonema</taxon>
    </lineage>
</organism>
<comment type="caution">
    <text evidence="1">The sequence shown here is derived from an EMBL/GenBank/DDBJ whole genome shotgun (WGS) entry which is preliminary data.</text>
</comment>
<evidence type="ECO:0000313" key="2">
    <source>
        <dbReference type="Proteomes" id="UP000076925"/>
    </source>
</evidence>
<dbReference type="AlphaFoldDB" id="A0A139X7R0"/>
<accession>A0A139X7R0</accession>
<name>A0A139X7R0_9CYAN</name>
<reference evidence="1 2" key="1">
    <citation type="journal article" date="2013" name="Genome Biol. Evol.">
        <title>Genomes of Stigonematalean cyanobacteria (subsection V) and the evolution of oxygenic photosynthesis from prokaryotes to plastids.</title>
        <authorList>
            <person name="Dagan T."/>
            <person name="Roettger M."/>
            <person name="Stucken K."/>
            <person name="Landan G."/>
            <person name="Koch R."/>
            <person name="Major P."/>
            <person name="Gould S.B."/>
            <person name="Goremykin V.V."/>
            <person name="Rippka R."/>
            <person name="Tandeau de Marsac N."/>
            <person name="Gugger M."/>
            <person name="Lockhart P.J."/>
            <person name="Allen J.F."/>
            <person name="Brune I."/>
            <person name="Maus I."/>
            <person name="Puhler A."/>
            <person name="Martin W.F."/>
        </authorList>
    </citation>
    <scope>NUCLEOTIDE SEQUENCE [LARGE SCALE GENOMIC DNA]</scope>
    <source>
        <strain evidence="1 2">PCC 7110</strain>
    </source>
</reference>
<keyword evidence="2" id="KW-1185">Reference proteome</keyword>
<protein>
    <submittedName>
        <fullName evidence="1">Uncharacterized protein</fullName>
    </submittedName>
</protein>